<dbReference type="EMBL" id="HBEZ01025947">
    <property type="protein sequence ID" value="CAD8636647.1"/>
    <property type="molecule type" value="Transcribed_RNA"/>
</dbReference>
<proteinExistence type="predicted"/>
<accession>A0A7S0QL49</accession>
<gene>
    <name evidence="1" type="ORF">CCUR1050_LOCUS14329</name>
</gene>
<evidence type="ECO:0000313" key="1">
    <source>
        <dbReference type="EMBL" id="CAD8636647.1"/>
    </source>
</evidence>
<reference evidence="1" key="1">
    <citation type="submission" date="2021-01" db="EMBL/GenBank/DDBJ databases">
        <authorList>
            <person name="Corre E."/>
            <person name="Pelletier E."/>
            <person name="Niang G."/>
            <person name="Scheremetjew M."/>
            <person name="Finn R."/>
            <person name="Kale V."/>
            <person name="Holt S."/>
            <person name="Cochrane G."/>
            <person name="Meng A."/>
            <person name="Brown T."/>
            <person name="Cohen L."/>
        </authorList>
    </citation>
    <scope>NUCLEOTIDE SEQUENCE</scope>
    <source>
        <strain evidence="1">CCAP979/52</strain>
    </source>
</reference>
<dbReference type="AlphaFoldDB" id="A0A7S0QL49"/>
<protein>
    <submittedName>
        <fullName evidence="1">Uncharacterized protein</fullName>
    </submittedName>
</protein>
<organism evidence="1">
    <name type="scientific">Cryptomonas curvata</name>
    <dbReference type="NCBI Taxonomy" id="233186"/>
    <lineage>
        <taxon>Eukaryota</taxon>
        <taxon>Cryptophyceae</taxon>
        <taxon>Cryptomonadales</taxon>
        <taxon>Cryptomonadaceae</taxon>
        <taxon>Cryptomonas</taxon>
    </lineage>
</organism>
<sequence>MSATVFFLSRPNTSNVEMEAYTPKEKLSRMVKEFAINGASMTVREMESKLDQWRHDPATLLDLPEDARSQMLANMDNSVSSLTSKSTVSLASDVSLCAKKDVILAKFDALLKRLVGEELALNISHDKVDAEFKAAQEAWLDSESEYRLTIAREEEAKEGATYAQQQYEKYDTAFTAAGTAHDTMARESAEELAALQGEFELIKDIMRTIGVLQDNATSAAAEAFVPPPTLKAKIDALRHMALKTKTGGSMLAALGTKLAGFTEANEVATILKQMLQDISERMRVLRGMAAQSGATVDTLHEKLIEWQTKLVDLSDAKDKARAAAQAADLERQALAGTKKVAHATALNEHSAYKLTITPYLKEIDVIQLVKRKITDRCA</sequence>
<name>A0A7S0QL49_9CRYP</name>